<dbReference type="Proteomes" id="UP000799757">
    <property type="component" value="Unassembled WGS sequence"/>
</dbReference>
<name>A0A6A6X2V9_9PLEO</name>
<feature type="compositionally biased region" description="Polar residues" evidence="1">
    <location>
        <begin position="137"/>
        <end position="147"/>
    </location>
</feature>
<dbReference type="EMBL" id="MU002060">
    <property type="protein sequence ID" value="KAF2790679.1"/>
    <property type="molecule type" value="Genomic_DNA"/>
</dbReference>
<protein>
    <submittedName>
        <fullName evidence="2">Uncharacterized protein</fullName>
    </submittedName>
</protein>
<sequence>MQCPPYVVGGVRHNWSVGCHRLGTVRRDERLVGCLGCFEVRDVTSAASASAGAGAGAGAGSSAVSSSRFGADGDRRHVVVASPIQFMPSVRLSYAAHGAADRKFPSTTMDTSSANPPIKKGESGEDPILWKHKSGSRVKTTPTWSDP</sequence>
<organism evidence="2 3">
    <name type="scientific">Melanomma pulvis-pyrius CBS 109.77</name>
    <dbReference type="NCBI Taxonomy" id="1314802"/>
    <lineage>
        <taxon>Eukaryota</taxon>
        <taxon>Fungi</taxon>
        <taxon>Dikarya</taxon>
        <taxon>Ascomycota</taxon>
        <taxon>Pezizomycotina</taxon>
        <taxon>Dothideomycetes</taxon>
        <taxon>Pleosporomycetidae</taxon>
        <taxon>Pleosporales</taxon>
        <taxon>Melanommataceae</taxon>
        <taxon>Melanomma</taxon>
    </lineage>
</organism>
<feature type="compositionally biased region" description="Polar residues" evidence="1">
    <location>
        <begin position="105"/>
        <end position="115"/>
    </location>
</feature>
<accession>A0A6A6X2V9</accession>
<evidence type="ECO:0000313" key="3">
    <source>
        <dbReference type="Proteomes" id="UP000799757"/>
    </source>
</evidence>
<dbReference type="AlphaFoldDB" id="A0A6A6X2V9"/>
<gene>
    <name evidence="2" type="ORF">K505DRAFT_340206</name>
</gene>
<evidence type="ECO:0000256" key="1">
    <source>
        <dbReference type="SAM" id="MobiDB-lite"/>
    </source>
</evidence>
<feature type="region of interest" description="Disordered" evidence="1">
    <location>
        <begin position="49"/>
        <end position="69"/>
    </location>
</feature>
<reference evidence="2" key="1">
    <citation type="journal article" date="2020" name="Stud. Mycol.">
        <title>101 Dothideomycetes genomes: a test case for predicting lifestyles and emergence of pathogens.</title>
        <authorList>
            <person name="Haridas S."/>
            <person name="Albert R."/>
            <person name="Binder M."/>
            <person name="Bloem J."/>
            <person name="Labutti K."/>
            <person name="Salamov A."/>
            <person name="Andreopoulos B."/>
            <person name="Baker S."/>
            <person name="Barry K."/>
            <person name="Bills G."/>
            <person name="Bluhm B."/>
            <person name="Cannon C."/>
            <person name="Castanera R."/>
            <person name="Culley D."/>
            <person name="Daum C."/>
            <person name="Ezra D."/>
            <person name="Gonzalez J."/>
            <person name="Henrissat B."/>
            <person name="Kuo A."/>
            <person name="Liang C."/>
            <person name="Lipzen A."/>
            <person name="Lutzoni F."/>
            <person name="Magnuson J."/>
            <person name="Mondo S."/>
            <person name="Nolan M."/>
            <person name="Ohm R."/>
            <person name="Pangilinan J."/>
            <person name="Park H.-J."/>
            <person name="Ramirez L."/>
            <person name="Alfaro M."/>
            <person name="Sun H."/>
            <person name="Tritt A."/>
            <person name="Yoshinaga Y."/>
            <person name="Zwiers L.-H."/>
            <person name="Turgeon B."/>
            <person name="Goodwin S."/>
            <person name="Spatafora J."/>
            <person name="Crous P."/>
            <person name="Grigoriev I."/>
        </authorList>
    </citation>
    <scope>NUCLEOTIDE SEQUENCE</scope>
    <source>
        <strain evidence="2">CBS 109.77</strain>
    </source>
</reference>
<evidence type="ECO:0000313" key="2">
    <source>
        <dbReference type="EMBL" id="KAF2790679.1"/>
    </source>
</evidence>
<proteinExistence type="predicted"/>
<feature type="region of interest" description="Disordered" evidence="1">
    <location>
        <begin position="102"/>
        <end position="147"/>
    </location>
</feature>
<keyword evidence="3" id="KW-1185">Reference proteome</keyword>